<keyword evidence="3" id="KW-1185">Reference proteome</keyword>
<sequence>MDLLSGLGLKSPLDIARHIAASQYVSLASRGGMNGIRDDIAANCRFTSRHVIQPASKGHPMTKPSSGAEFGGALEELRRAARINLPRMAAQYSDVADHLGFAGTVDDAVTLPGYFQENGPQGKFPAAWNDLQALLHNAVDISASSYEMVAEALDIAIDAFCEQDEDAADRMLDLKKELESTGHGWKQEFNPGSTPPDEGPEMT</sequence>
<accession>A0A543AY97</accession>
<proteinExistence type="predicted"/>
<dbReference type="EMBL" id="VFOW01000001">
    <property type="protein sequence ID" value="TQL77549.1"/>
    <property type="molecule type" value="Genomic_DNA"/>
</dbReference>
<evidence type="ECO:0000256" key="1">
    <source>
        <dbReference type="SAM" id="MobiDB-lite"/>
    </source>
</evidence>
<evidence type="ECO:0000313" key="2">
    <source>
        <dbReference type="EMBL" id="TQL77549.1"/>
    </source>
</evidence>
<dbReference type="InParanoid" id="A0A543AY97"/>
<organism evidence="2 3">
    <name type="scientific">Stackebrandtia endophytica</name>
    <dbReference type="NCBI Taxonomy" id="1496996"/>
    <lineage>
        <taxon>Bacteria</taxon>
        <taxon>Bacillati</taxon>
        <taxon>Actinomycetota</taxon>
        <taxon>Actinomycetes</taxon>
        <taxon>Glycomycetales</taxon>
        <taxon>Glycomycetaceae</taxon>
        <taxon>Stackebrandtia</taxon>
    </lineage>
</organism>
<feature type="region of interest" description="Disordered" evidence="1">
    <location>
        <begin position="180"/>
        <end position="203"/>
    </location>
</feature>
<comment type="caution">
    <text evidence="2">The sequence shown here is derived from an EMBL/GenBank/DDBJ whole genome shotgun (WGS) entry which is preliminary data.</text>
</comment>
<dbReference type="Proteomes" id="UP000317043">
    <property type="component" value="Unassembled WGS sequence"/>
</dbReference>
<reference evidence="2 3" key="1">
    <citation type="submission" date="2019-06" db="EMBL/GenBank/DDBJ databases">
        <title>Sequencing the genomes of 1000 actinobacteria strains.</title>
        <authorList>
            <person name="Klenk H.-P."/>
        </authorList>
    </citation>
    <scope>NUCLEOTIDE SEQUENCE [LARGE SCALE GENOMIC DNA]</scope>
    <source>
        <strain evidence="2 3">DSM 45928</strain>
    </source>
</reference>
<protein>
    <submittedName>
        <fullName evidence="2">Uncharacterized protein</fullName>
    </submittedName>
</protein>
<dbReference type="AlphaFoldDB" id="A0A543AY97"/>
<name>A0A543AY97_9ACTN</name>
<gene>
    <name evidence="2" type="ORF">FB566_3108</name>
</gene>
<evidence type="ECO:0000313" key="3">
    <source>
        <dbReference type="Proteomes" id="UP000317043"/>
    </source>
</evidence>